<accession>A0A4V6RQQ7</accession>
<dbReference type="VEuPathDB" id="FungiDB:EYZ11_009302"/>
<sequence length="160" mass="15656">MRISFAAVLATLAVGAVATEVEQTVYVTEYATICQATSLPSGIPTAPAITVSNGVTYSISRPLITSTVTHCEKCSTSVPVIPVPTAVSPNPSGSVVIPSSSPVSSTPLIPSGSVPVPSGVSPSGSATTPATPLFTAGASRAAVGAGAGLATVFGLVAYLL</sequence>
<dbReference type="AlphaFoldDB" id="A0A4V6RQQ7"/>
<comment type="caution">
    <text evidence="3">The sequence shown here is derived from an EMBL/GenBank/DDBJ whole genome shotgun (WGS) entry which is preliminary data.</text>
</comment>
<dbReference type="GeneID" id="54323922"/>
<evidence type="ECO:0000313" key="2">
    <source>
        <dbReference type="EMBL" id="KAA8652316.1"/>
    </source>
</evidence>
<dbReference type="STRING" id="1220188.A0A4V6RQQ7"/>
<dbReference type="EMBL" id="QUQM01000002">
    <property type="protein sequence ID" value="KAA8652316.1"/>
    <property type="molecule type" value="Genomic_DNA"/>
</dbReference>
<feature type="signal peptide" evidence="1">
    <location>
        <begin position="1"/>
        <end position="18"/>
    </location>
</feature>
<reference evidence="2 5" key="2">
    <citation type="submission" date="2019-08" db="EMBL/GenBank/DDBJ databases">
        <title>The genome sequence of a newly discovered highly antifungal drug resistant Aspergillus species, Aspergillus tanneri NIH 1004.</title>
        <authorList>
            <person name="Mounaud S."/>
            <person name="Singh I."/>
            <person name="Joardar V."/>
            <person name="Pakala S."/>
            <person name="Pakala S."/>
            <person name="Venepally P."/>
            <person name="Chung J.K."/>
            <person name="Losada L."/>
            <person name="Nierman W.C."/>
        </authorList>
    </citation>
    <scope>NUCLEOTIDE SEQUENCE [LARGE SCALE GENOMIC DNA]</scope>
    <source>
        <strain evidence="2 5">NIH1004</strain>
    </source>
</reference>
<evidence type="ECO:0000313" key="4">
    <source>
        <dbReference type="Proteomes" id="UP000308092"/>
    </source>
</evidence>
<keyword evidence="1" id="KW-0732">Signal</keyword>
<keyword evidence="4" id="KW-1185">Reference proteome</keyword>
<dbReference type="RefSeq" id="XP_033431677.1">
    <property type="nucleotide sequence ID" value="XM_033565920.1"/>
</dbReference>
<evidence type="ECO:0000313" key="5">
    <source>
        <dbReference type="Proteomes" id="UP000324241"/>
    </source>
</evidence>
<dbReference type="OrthoDB" id="4094614at2759"/>
<reference evidence="3 4" key="1">
    <citation type="submission" date="2019-03" db="EMBL/GenBank/DDBJ databases">
        <title>The genome sequence of a newly discovered highly antifungal drug resistant Aspergillus species, Aspergillus tanneri NIH 1004.</title>
        <authorList>
            <person name="Mounaud S."/>
            <person name="Singh I."/>
            <person name="Joardar V."/>
            <person name="Pakala S."/>
            <person name="Pakala S."/>
            <person name="Venepally P."/>
            <person name="Hoover J."/>
            <person name="Nierman W."/>
            <person name="Chung J."/>
            <person name="Losada L."/>
        </authorList>
    </citation>
    <scope>NUCLEOTIDE SEQUENCE [LARGE SCALE GENOMIC DNA]</scope>
    <source>
        <strain evidence="3 4">NIH1004</strain>
    </source>
</reference>
<feature type="chain" id="PRO_5036360381" description="Clock-controlled protein 6" evidence="1">
    <location>
        <begin position="19"/>
        <end position="160"/>
    </location>
</feature>
<dbReference type="EMBL" id="SOSA01000434">
    <property type="protein sequence ID" value="THC91244.1"/>
    <property type="molecule type" value="Genomic_DNA"/>
</dbReference>
<protein>
    <recommendedName>
        <fullName evidence="6">Clock-controlled protein 6</fullName>
    </recommendedName>
</protein>
<proteinExistence type="predicted"/>
<gene>
    <name evidence="2" type="ORF">ATNIH1004_001220</name>
    <name evidence="3" type="ORF">EYZ11_009302</name>
</gene>
<evidence type="ECO:0008006" key="6">
    <source>
        <dbReference type="Google" id="ProtNLM"/>
    </source>
</evidence>
<evidence type="ECO:0000313" key="3">
    <source>
        <dbReference type="EMBL" id="THC91244.1"/>
    </source>
</evidence>
<evidence type="ECO:0000256" key="1">
    <source>
        <dbReference type="SAM" id="SignalP"/>
    </source>
</evidence>
<name>A0A4V6RQQ7_9EURO</name>
<dbReference type="Proteomes" id="UP000308092">
    <property type="component" value="Unassembled WGS sequence"/>
</dbReference>
<organism evidence="3 4">
    <name type="scientific">Aspergillus tanneri</name>
    <dbReference type="NCBI Taxonomy" id="1220188"/>
    <lineage>
        <taxon>Eukaryota</taxon>
        <taxon>Fungi</taxon>
        <taxon>Dikarya</taxon>
        <taxon>Ascomycota</taxon>
        <taxon>Pezizomycotina</taxon>
        <taxon>Eurotiomycetes</taxon>
        <taxon>Eurotiomycetidae</taxon>
        <taxon>Eurotiales</taxon>
        <taxon>Aspergillaceae</taxon>
        <taxon>Aspergillus</taxon>
        <taxon>Aspergillus subgen. Circumdati</taxon>
    </lineage>
</organism>
<dbReference type="Proteomes" id="UP000324241">
    <property type="component" value="Unassembled WGS sequence"/>
</dbReference>